<sequence>MKTTKKVQTQMKLRKSLALLSIGLLTLACSNDDDNPDAVDEEEVITTMTITLSEGANTVTLQTRDLDGDGPNAPEITTGNLAANTTYTGAIVLLNETESPVEDITLEVAEEDDEHQFFFNASGAITSTAYADEDGDGNPLGLRFTLTTGDAGTGALQVTLRHEPKKPNDGTLADAGGETDIAQTFNVVVE</sequence>
<evidence type="ECO:0000313" key="3">
    <source>
        <dbReference type="Proteomes" id="UP001597012"/>
    </source>
</evidence>
<keyword evidence="3" id="KW-1185">Reference proteome</keyword>
<reference evidence="3" key="1">
    <citation type="journal article" date="2019" name="Int. J. Syst. Evol. Microbiol.">
        <title>The Global Catalogue of Microorganisms (GCM) 10K type strain sequencing project: providing services to taxonomists for standard genome sequencing and annotation.</title>
        <authorList>
            <consortium name="The Broad Institute Genomics Platform"/>
            <consortium name="The Broad Institute Genome Sequencing Center for Infectious Disease"/>
            <person name="Wu L."/>
            <person name="Ma J."/>
        </authorList>
    </citation>
    <scope>NUCLEOTIDE SEQUENCE [LARGE SCALE GENOMIC DNA]</scope>
    <source>
        <strain evidence="3">CCUG 61948</strain>
    </source>
</reference>
<feature type="signal peptide" evidence="1">
    <location>
        <begin position="1"/>
        <end position="30"/>
    </location>
</feature>
<dbReference type="Proteomes" id="UP001597012">
    <property type="component" value="Unassembled WGS sequence"/>
</dbReference>
<feature type="chain" id="PRO_5045732634" evidence="1">
    <location>
        <begin position="31"/>
        <end position="190"/>
    </location>
</feature>
<dbReference type="RefSeq" id="WP_379936477.1">
    <property type="nucleotide sequence ID" value="NZ_JBHTHY010000024.1"/>
</dbReference>
<protein>
    <submittedName>
        <fullName evidence="2">Type 1 periplasmic binding fold superfamily protein</fullName>
    </submittedName>
</protein>
<comment type="caution">
    <text evidence="2">The sequence shown here is derived from an EMBL/GenBank/DDBJ whole genome shotgun (WGS) entry which is preliminary data.</text>
</comment>
<proteinExistence type="predicted"/>
<name>A0ABW3B998_9FLAO</name>
<evidence type="ECO:0000313" key="2">
    <source>
        <dbReference type="EMBL" id="MFD0799491.1"/>
    </source>
</evidence>
<organism evidence="2 3">
    <name type="scientific">Maribacter chungangensis</name>
    <dbReference type="NCBI Taxonomy" id="1069117"/>
    <lineage>
        <taxon>Bacteria</taxon>
        <taxon>Pseudomonadati</taxon>
        <taxon>Bacteroidota</taxon>
        <taxon>Flavobacteriia</taxon>
        <taxon>Flavobacteriales</taxon>
        <taxon>Flavobacteriaceae</taxon>
        <taxon>Maribacter</taxon>
    </lineage>
</organism>
<evidence type="ECO:0000256" key="1">
    <source>
        <dbReference type="SAM" id="SignalP"/>
    </source>
</evidence>
<gene>
    <name evidence="2" type="ORF">ACFQZJ_18615</name>
</gene>
<accession>A0ABW3B998</accession>
<dbReference type="EMBL" id="JBHTHY010000024">
    <property type="protein sequence ID" value="MFD0799491.1"/>
    <property type="molecule type" value="Genomic_DNA"/>
</dbReference>
<keyword evidence="1" id="KW-0732">Signal</keyword>
<dbReference type="PROSITE" id="PS51257">
    <property type="entry name" value="PROKAR_LIPOPROTEIN"/>
    <property type="match status" value="1"/>
</dbReference>